<dbReference type="Gene3D" id="1.10.260.40">
    <property type="entry name" value="lambda repressor-like DNA-binding domains"/>
    <property type="match status" value="1"/>
</dbReference>
<dbReference type="EMBL" id="CP073721">
    <property type="protein sequence ID" value="UWZ35664.1"/>
    <property type="molecule type" value="Genomic_DNA"/>
</dbReference>
<dbReference type="PROSITE" id="PS50943">
    <property type="entry name" value="HTH_CROC1"/>
    <property type="match status" value="1"/>
</dbReference>
<protein>
    <submittedName>
        <fullName evidence="2">Helix-turn-helix domain-containing protein</fullName>
    </submittedName>
</protein>
<reference evidence="2" key="1">
    <citation type="submission" date="2021-04" db="EMBL/GenBank/DDBJ databases">
        <title>Biosynthetic gene clusters of Dactylosporangioum roseum.</title>
        <authorList>
            <person name="Hartkoorn R.C."/>
            <person name="Beaudoing E."/>
            <person name="Hot D."/>
            <person name="Moureu S."/>
        </authorList>
    </citation>
    <scope>NUCLEOTIDE SEQUENCE</scope>
    <source>
        <strain evidence="2">NRRL B-16295</strain>
    </source>
</reference>
<gene>
    <name evidence="2" type="ORF">Drose_31895</name>
</gene>
<evidence type="ECO:0000313" key="2">
    <source>
        <dbReference type="EMBL" id="UWZ35664.1"/>
    </source>
</evidence>
<evidence type="ECO:0000259" key="1">
    <source>
        <dbReference type="PROSITE" id="PS50943"/>
    </source>
</evidence>
<dbReference type="InterPro" id="IPR010982">
    <property type="entry name" value="Lambda_DNA-bd_dom_sf"/>
</dbReference>
<keyword evidence="3" id="KW-1185">Reference proteome</keyword>
<dbReference type="Pfam" id="PF13560">
    <property type="entry name" value="HTH_31"/>
    <property type="match status" value="1"/>
</dbReference>
<feature type="domain" description="HTH cro/C1-type" evidence="1">
    <location>
        <begin position="26"/>
        <end position="81"/>
    </location>
</feature>
<proteinExistence type="predicted"/>
<dbReference type="Pfam" id="PF19054">
    <property type="entry name" value="DUF5753"/>
    <property type="match status" value="1"/>
</dbReference>
<accession>A0ABY5Z0V5</accession>
<dbReference type="InterPro" id="IPR043917">
    <property type="entry name" value="DUF5753"/>
</dbReference>
<evidence type="ECO:0000313" key="3">
    <source>
        <dbReference type="Proteomes" id="UP001058271"/>
    </source>
</evidence>
<organism evidence="2 3">
    <name type="scientific">Dactylosporangium roseum</name>
    <dbReference type="NCBI Taxonomy" id="47989"/>
    <lineage>
        <taxon>Bacteria</taxon>
        <taxon>Bacillati</taxon>
        <taxon>Actinomycetota</taxon>
        <taxon>Actinomycetes</taxon>
        <taxon>Micromonosporales</taxon>
        <taxon>Micromonosporaceae</taxon>
        <taxon>Dactylosporangium</taxon>
    </lineage>
</organism>
<name>A0ABY5Z0V5_9ACTN</name>
<dbReference type="Proteomes" id="UP001058271">
    <property type="component" value="Chromosome"/>
</dbReference>
<dbReference type="CDD" id="cd00093">
    <property type="entry name" value="HTH_XRE"/>
    <property type="match status" value="1"/>
</dbReference>
<sequence>MASGAQAGNGTLGSPNIFRRLLGEQLRNLRERNGRSCEAVGRYLQSSGSKISRIESGHVKIKESDLGALLHLYGVVEPTEQRAFLEVVSLANDSPWWREFGDVVADWFDPYLALESAAQTIRTYEIRFIPGLLQTPEYAQEVIGLRYPRSEVARRVELRLHRQRMLLERRSTVLWAVIDEMALRQQIGAPQVMQQQIAALVKATEAPNITIQVLPSREGLRAETGNSFSIFRSGPKRVPDVVYLEHLDHAEYFSDSSTTDPYKVHMNAIGVAAKRPAQTVAVLEQIARGDELS</sequence>
<dbReference type="InterPro" id="IPR001387">
    <property type="entry name" value="Cro/C1-type_HTH"/>
</dbReference>
<dbReference type="RefSeq" id="WP_260725016.1">
    <property type="nucleotide sequence ID" value="NZ_BAAABS010000058.1"/>
</dbReference>
<dbReference type="SUPFAM" id="SSF47413">
    <property type="entry name" value="lambda repressor-like DNA-binding domains"/>
    <property type="match status" value="1"/>
</dbReference>